<evidence type="ECO:0000256" key="1">
    <source>
        <dbReference type="SAM" id="Phobius"/>
    </source>
</evidence>
<dbReference type="AlphaFoldDB" id="A0A378LW87"/>
<evidence type="ECO:0000313" key="2">
    <source>
        <dbReference type="EMBL" id="STY31295.1"/>
    </source>
</evidence>
<keyword evidence="1" id="KW-0472">Membrane</keyword>
<keyword evidence="3" id="KW-1185">Reference proteome</keyword>
<keyword evidence="1" id="KW-1133">Transmembrane helix</keyword>
<organism evidence="2 3">
    <name type="scientific">Legionella wadsworthii</name>
    <dbReference type="NCBI Taxonomy" id="28088"/>
    <lineage>
        <taxon>Bacteria</taxon>
        <taxon>Pseudomonadati</taxon>
        <taxon>Pseudomonadota</taxon>
        <taxon>Gammaproteobacteria</taxon>
        <taxon>Legionellales</taxon>
        <taxon>Legionellaceae</taxon>
        <taxon>Legionella</taxon>
    </lineage>
</organism>
<accession>A0A378LW87</accession>
<dbReference type="EMBL" id="UGPB01000001">
    <property type="protein sequence ID" value="STY31295.1"/>
    <property type="molecule type" value="Genomic_DNA"/>
</dbReference>
<dbReference type="Proteomes" id="UP000255297">
    <property type="component" value="Unassembled WGS sequence"/>
</dbReference>
<proteinExistence type="predicted"/>
<gene>
    <name evidence="2" type="ORF">NCTC11532_02830</name>
</gene>
<reference evidence="2 3" key="1">
    <citation type="submission" date="2018-06" db="EMBL/GenBank/DDBJ databases">
        <authorList>
            <consortium name="Pathogen Informatics"/>
            <person name="Doyle S."/>
        </authorList>
    </citation>
    <scope>NUCLEOTIDE SEQUENCE [LARGE SCALE GENOMIC DNA]</scope>
    <source>
        <strain evidence="2 3">NCTC11532</strain>
    </source>
</reference>
<feature type="transmembrane region" description="Helical" evidence="1">
    <location>
        <begin position="20"/>
        <end position="49"/>
    </location>
</feature>
<evidence type="ECO:0000313" key="3">
    <source>
        <dbReference type="Proteomes" id="UP000255297"/>
    </source>
</evidence>
<sequence length="117" mass="12933">MSRNDPADVKMKKTLHVLVYTNLILSPLLLLDTQFALLAALVVNAVLIAQFNEIGKTRRAGSNLIHHTRSFAQNFFAQKPAREINLEDADNTLRNIINGGAAVYDELADSLMGLSRN</sequence>
<dbReference type="OrthoDB" id="5651164at2"/>
<dbReference type="RefSeq" id="WP_031566322.1">
    <property type="nucleotide sequence ID" value="NZ_CAAAIS010000016.1"/>
</dbReference>
<keyword evidence="1" id="KW-0812">Transmembrane</keyword>
<name>A0A378LW87_9GAMM</name>
<protein>
    <submittedName>
        <fullName evidence="2">Uncharacterized protein</fullName>
    </submittedName>
</protein>